<sequence>MTSFSFGAVYSSYAARRPQDRPAHGRHQAQKHMRHEPLHAEKPAAKDGPVIQAVADHPQLQRQPPLAGRGRRAAVRFVEDNTVQVAGKGDLLRSVANGFSPRVPQLSRDVRRLSYPYRVLIAGYIQPDEQVR</sequence>
<gene>
    <name evidence="1" type="ORF">N8T08_010354</name>
</gene>
<name>A0ACC3ASV3_9EURO</name>
<keyword evidence="2" id="KW-1185">Reference proteome</keyword>
<protein>
    <submittedName>
        <fullName evidence="1">Uncharacterized protein</fullName>
    </submittedName>
</protein>
<evidence type="ECO:0000313" key="2">
    <source>
        <dbReference type="Proteomes" id="UP001177260"/>
    </source>
</evidence>
<dbReference type="EMBL" id="JAOPJF010000083">
    <property type="protein sequence ID" value="KAK1140410.1"/>
    <property type="molecule type" value="Genomic_DNA"/>
</dbReference>
<accession>A0ACC3ASV3</accession>
<reference evidence="1 2" key="1">
    <citation type="journal article" date="2023" name="ACS Omega">
        <title>Identification of the Neoaspergillic Acid Biosynthesis Gene Cluster by Establishing an In Vitro CRISPR-Ribonucleoprotein Genetic System in Aspergillus melleus.</title>
        <authorList>
            <person name="Yuan B."/>
            <person name="Grau M.F."/>
            <person name="Murata R.M."/>
            <person name="Torok T."/>
            <person name="Venkateswaran K."/>
            <person name="Stajich J.E."/>
            <person name="Wang C.C.C."/>
        </authorList>
    </citation>
    <scope>NUCLEOTIDE SEQUENCE [LARGE SCALE GENOMIC DNA]</scope>
    <source>
        <strain evidence="1 2">IMV 1140</strain>
    </source>
</reference>
<organism evidence="1 2">
    <name type="scientific">Aspergillus melleus</name>
    <dbReference type="NCBI Taxonomy" id="138277"/>
    <lineage>
        <taxon>Eukaryota</taxon>
        <taxon>Fungi</taxon>
        <taxon>Dikarya</taxon>
        <taxon>Ascomycota</taxon>
        <taxon>Pezizomycotina</taxon>
        <taxon>Eurotiomycetes</taxon>
        <taxon>Eurotiomycetidae</taxon>
        <taxon>Eurotiales</taxon>
        <taxon>Aspergillaceae</taxon>
        <taxon>Aspergillus</taxon>
        <taxon>Aspergillus subgen. Circumdati</taxon>
    </lineage>
</organism>
<evidence type="ECO:0000313" key="1">
    <source>
        <dbReference type="EMBL" id="KAK1140410.1"/>
    </source>
</evidence>
<dbReference type="Proteomes" id="UP001177260">
    <property type="component" value="Unassembled WGS sequence"/>
</dbReference>
<comment type="caution">
    <text evidence="1">The sequence shown here is derived from an EMBL/GenBank/DDBJ whole genome shotgun (WGS) entry which is preliminary data.</text>
</comment>
<proteinExistence type="predicted"/>